<accession>A0ABR5AP66</accession>
<evidence type="ECO:0000313" key="3">
    <source>
        <dbReference type="Proteomes" id="UP000031982"/>
    </source>
</evidence>
<gene>
    <name evidence="2" type="ORF">SD77_2947</name>
</gene>
<dbReference type="Pfam" id="PF01695">
    <property type="entry name" value="IstB_IS21"/>
    <property type="match status" value="1"/>
</dbReference>
<evidence type="ECO:0000259" key="1">
    <source>
        <dbReference type="Pfam" id="PF01695"/>
    </source>
</evidence>
<protein>
    <submittedName>
        <fullName evidence="2">Mobile element protein</fullName>
    </submittedName>
</protein>
<comment type="caution">
    <text evidence="2">The sequence shown here is derived from an EMBL/GenBank/DDBJ whole genome shotgun (WGS) entry which is preliminary data.</text>
</comment>
<reference evidence="2 3" key="1">
    <citation type="submission" date="2015-01" db="EMBL/GenBank/DDBJ databases">
        <title>Genome Assembly of Bacillus badius MTCC 1458.</title>
        <authorList>
            <person name="Verma A."/>
            <person name="Khatri I."/>
            <person name="Mual P."/>
            <person name="Subramanian S."/>
            <person name="Krishnamurthi S."/>
        </authorList>
    </citation>
    <scope>NUCLEOTIDE SEQUENCE [LARGE SCALE GENOMIC DNA]</scope>
    <source>
        <strain evidence="2 3">MTCC 1458</strain>
    </source>
</reference>
<dbReference type="Proteomes" id="UP000031982">
    <property type="component" value="Unassembled WGS sequence"/>
</dbReference>
<name>A0ABR5AP66_BACBA</name>
<dbReference type="EMBL" id="JXLP01000026">
    <property type="protein sequence ID" value="KIL74137.1"/>
    <property type="molecule type" value="Genomic_DNA"/>
</dbReference>
<proteinExistence type="predicted"/>
<organism evidence="2 3">
    <name type="scientific">Bacillus badius</name>
    <dbReference type="NCBI Taxonomy" id="1455"/>
    <lineage>
        <taxon>Bacteria</taxon>
        <taxon>Bacillati</taxon>
        <taxon>Bacillota</taxon>
        <taxon>Bacilli</taxon>
        <taxon>Bacillales</taxon>
        <taxon>Bacillaceae</taxon>
        <taxon>Pseudobacillus</taxon>
    </lineage>
</organism>
<dbReference type="InterPro" id="IPR002611">
    <property type="entry name" value="IstB_ATP-bd"/>
</dbReference>
<feature type="domain" description="IstB-like ATP-binding" evidence="1">
    <location>
        <begin position="15"/>
        <end position="47"/>
    </location>
</feature>
<evidence type="ECO:0000313" key="2">
    <source>
        <dbReference type="EMBL" id="KIL74137.1"/>
    </source>
</evidence>
<sequence>MEEIISFPHIPLSIDWGKVFGDDVPATAILDRLLHHAVTFNIKGNFYSGEIREF</sequence>
<keyword evidence="3" id="KW-1185">Reference proteome</keyword>